<protein>
    <submittedName>
        <fullName evidence="2">Uncharacterized protein</fullName>
    </submittedName>
</protein>
<sequence length="84" mass="10133">MQSTERNSVGRYRQSFSADDRNSRIFHNAYVAKFPQLLVSYMKELLNCLYIFHLRHMKRYCFLVFPKLKTTNNTRHKNNETSII</sequence>
<name>A0A915IJF1_ROMCU</name>
<organism evidence="1 2">
    <name type="scientific">Romanomermis culicivorax</name>
    <name type="common">Nematode worm</name>
    <dbReference type="NCBI Taxonomy" id="13658"/>
    <lineage>
        <taxon>Eukaryota</taxon>
        <taxon>Metazoa</taxon>
        <taxon>Ecdysozoa</taxon>
        <taxon>Nematoda</taxon>
        <taxon>Enoplea</taxon>
        <taxon>Dorylaimia</taxon>
        <taxon>Mermithida</taxon>
        <taxon>Mermithoidea</taxon>
        <taxon>Mermithidae</taxon>
        <taxon>Romanomermis</taxon>
    </lineage>
</organism>
<evidence type="ECO:0000313" key="2">
    <source>
        <dbReference type="WBParaSite" id="nRc.2.0.1.t14312-RA"/>
    </source>
</evidence>
<reference evidence="2" key="1">
    <citation type="submission" date="2022-11" db="UniProtKB">
        <authorList>
            <consortium name="WormBaseParasite"/>
        </authorList>
    </citation>
    <scope>IDENTIFICATION</scope>
</reference>
<keyword evidence="1" id="KW-1185">Reference proteome</keyword>
<proteinExistence type="predicted"/>
<evidence type="ECO:0000313" key="1">
    <source>
        <dbReference type="Proteomes" id="UP000887565"/>
    </source>
</evidence>
<dbReference type="Proteomes" id="UP000887565">
    <property type="component" value="Unplaced"/>
</dbReference>
<accession>A0A915IJF1</accession>
<dbReference type="AlphaFoldDB" id="A0A915IJF1"/>
<dbReference type="WBParaSite" id="nRc.2.0.1.t14312-RA">
    <property type="protein sequence ID" value="nRc.2.0.1.t14312-RA"/>
    <property type="gene ID" value="nRc.2.0.1.g14312"/>
</dbReference>